<dbReference type="PANTHER" id="PTHR43201">
    <property type="entry name" value="ACYL-COA SYNTHETASE"/>
    <property type="match status" value="1"/>
</dbReference>
<comment type="similarity">
    <text evidence="1">Belongs to the ATP-dependent AMP-binding enzyme family.</text>
</comment>
<evidence type="ECO:0000259" key="4">
    <source>
        <dbReference type="Pfam" id="PF13193"/>
    </source>
</evidence>
<dbReference type="Pfam" id="PF00501">
    <property type="entry name" value="AMP-binding"/>
    <property type="match status" value="1"/>
</dbReference>
<dbReference type="RefSeq" id="WP_005539170.1">
    <property type="nucleotide sequence ID" value="NZ_JH378829.1"/>
</dbReference>
<evidence type="ECO:0000256" key="2">
    <source>
        <dbReference type="ARBA" id="ARBA00022598"/>
    </source>
</evidence>
<dbReference type="InterPro" id="IPR020845">
    <property type="entry name" value="AMP-binding_CS"/>
</dbReference>
<sequence length="540" mass="60682">MELSKKRIFDLLKEQVRLNPCAGALETQGFVCSWKELDDISDFLAVRMHNDCIVKGMHVGIWCCNSPKWVYTFLALIKLGAVPVLINTHYKPDELRAVLDYADVSVLYYGRGYREVLYGDVVSKIEKYLPKLKRYTDMNYNSKGKFLNCEDFSKSEKSAAAMEMLENIKKGVKCDDTACIIFTSGTTSVPKGVMLSHYNIVNNSAATVRHMEWCSSDKMCITVPLFHCFGVTSGIVACMISGASAYLLPHFSTEEVWKLVTEGGYTILNGVPSMFLAMVRKGEHYKDKAVSLKSGIIAGSSIIKRDYFEIMNRFPDMKLQPSYGQTETSPCVSIADPDDCLSDKATSCGKVIEDVEVRIADTQVMSCNGRFKEGEIQVKGYNVMKGYYKLENETMHSFTEDGWLKTGDIGYFNEEGRLCVTGRIKDIIIRGGENISPGEIEELVRRFDCIKEAKVIGIPAGVVQEEPVMCLVVDKKSDLSDDTIKQYLSRKLADYKVPSHIIRFLRFPVKSNGKLDIVKLKSMVLNKLELNNLKEDVNNV</sequence>
<dbReference type="PROSITE" id="PS00455">
    <property type="entry name" value="AMP_BINDING"/>
    <property type="match status" value="1"/>
</dbReference>
<dbReference type="InterPro" id="IPR025110">
    <property type="entry name" value="AMP-bd_C"/>
</dbReference>
<dbReference type="InterPro" id="IPR042099">
    <property type="entry name" value="ANL_N_sf"/>
</dbReference>
<keyword evidence="6" id="KW-1185">Reference proteome</keyword>
<evidence type="ECO:0000313" key="6">
    <source>
        <dbReference type="Proteomes" id="UP000003011"/>
    </source>
</evidence>
<dbReference type="SUPFAM" id="SSF56801">
    <property type="entry name" value="Acetyl-CoA synthetase-like"/>
    <property type="match status" value="1"/>
</dbReference>
<dbReference type="InterPro" id="IPR000873">
    <property type="entry name" value="AMP-dep_synth/lig_dom"/>
</dbReference>
<accession>G5GF59</accession>
<evidence type="ECO:0000256" key="1">
    <source>
        <dbReference type="ARBA" id="ARBA00006432"/>
    </source>
</evidence>
<gene>
    <name evidence="5" type="ORF">HMPREF9333_00197</name>
</gene>
<dbReference type="OrthoDB" id="9803968at2"/>
<dbReference type="Gene3D" id="3.30.300.30">
    <property type="match status" value="1"/>
</dbReference>
<dbReference type="Proteomes" id="UP000003011">
    <property type="component" value="Unassembled WGS sequence"/>
</dbReference>
<feature type="domain" description="AMP-binding enzyme C-terminal" evidence="4">
    <location>
        <begin position="439"/>
        <end position="514"/>
    </location>
</feature>
<feature type="domain" description="AMP-dependent synthetase/ligase" evidence="3">
    <location>
        <begin position="13"/>
        <end position="388"/>
    </location>
</feature>
<evidence type="ECO:0000313" key="5">
    <source>
        <dbReference type="EMBL" id="EHI56750.1"/>
    </source>
</evidence>
<dbReference type="EMBL" id="ACZL01000003">
    <property type="protein sequence ID" value="EHI56750.1"/>
    <property type="molecule type" value="Genomic_DNA"/>
</dbReference>
<reference evidence="5 6" key="1">
    <citation type="submission" date="2011-08" db="EMBL/GenBank/DDBJ databases">
        <title>The Genome Sequence of Johnsonella ignava ATCC 51276.</title>
        <authorList>
            <consortium name="The Broad Institute Genome Sequencing Platform"/>
            <person name="Earl A."/>
            <person name="Ward D."/>
            <person name="Feldgarden M."/>
            <person name="Gevers D."/>
            <person name="Izard J."/>
            <person name="Blanton J.M."/>
            <person name="Baranova O.V."/>
            <person name="Dewhirst F.E."/>
            <person name="Young S.K."/>
            <person name="Zeng Q."/>
            <person name="Gargeya S."/>
            <person name="Fitzgerald M."/>
            <person name="Haas B."/>
            <person name="Abouelleil A."/>
            <person name="Alvarado L."/>
            <person name="Arachchi H.M."/>
            <person name="Berlin A."/>
            <person name="Brown A."/>
            <person name="Chapman S.B."/>
            <person name="Chen Z."/>
            <person name="Dunbar C."/>
            <person name="Freedman E."/>
            <person name="Gearin G."/>
            <person name="Gellesch M."/>
            <person name="Goldberg J."/>
            <person name="Griggs A."/>
            <person name="Gujja S."/>
            <person name="Heiman D."/>
            <person name="Howarth C."/>
            <person name="Larson L."/>
            <person name="Lui A."/>
            <person name="MacDonald P.J.P."/>
            <person name="Montmayeur A."/>
            <person name="Murphy C."/>
            <person name="Neiman D."/>
            <person name="Pearson M."/>
            <person name="Priest M."/>
            <person name="Roberts A."/>
            <person name="Saif S."/>
            <person name="Shea T."/>
            <person name="Shenoy N."/>
            <person name="Sisk P."/>
            <person name="Stolte C."/>
            <person name="Sykes S."/>
            <person name="Wortman J."/>
            <person name="Nusbaum C."/>
            <person name="Birren B."/>
        </authorList>
    </citation>
    <scope>NUCLEOTIDE SEQUENCE [LARGE SCALE GENOMIC DNA]</scope>
    <source>
        <strain evidence="5 6">ATCC 51276</strain>
    </source>
</reference>
<dbReference type="PATRIC" id="fig|679200.3.peg.218"/>
<dbReference type="PANTHER" id="PTHR43201:SF5">
    <property type="entry name" value="MEDIUM-CHAIN ACYL-COA LIGASE ACSF2, MITOCHONDRIAL"/>
    <property type="match status" value="1"/>
</dbReference>
<dbReference type="AlphaFoldDB" id="G5GF59"/>
<comment type="caution">
    <text evidence="5">The sequence shown here is derived from an EMBL/GenBank/DDBJ whole genome shotgun (WGS) entry which is preliminary data.</text>
</comment>
<keyword evidence="2" id="KW-0436">Ligase</keyword>
<evidence type="ECO:0000259" key="3">
    <source>
        <dbReference type="Pfam" id="PF00501"/>
    </source>
</evidence>
<dbReference type="eggNOG" id="COG0318">
    <property type="taxonomic scope" value="Bacteria"/>
</dbReference>
<evidence type="ECO:0008006" key="7">
    <source>
        <dbReference type="Google" id="ProtNLM"/>
    </source>
</evidence>
<dbReference type="HOGENOM" id="CLU_000022_59_7_9"/>
<dbReference type="Gene3D" id="3.40.50.12780">
    <property type="entry name" value="N-terminal domain of ligase-like"/>
    <property type="match status" value="1"/>
</dbReference>
<protein>
    <recommendedName>
        <fullName evidence="7">AMP-dependent synthetase/ligase domain-containing protein</fullName>
    </recommendedName>
</protein>
<dbReference type="InterPro" id="IPR045851">
    <property type="entry name" value="AMP-bd_C_sf"/>
</dbReference>
<organism evidence="5 6">
    <name type="scientific">Johnsonella ignava ATCC 51276</name>
    <dbReference type="NCBI Taxonomy" id="679200"/>
    <lineage>
        <taxon>Bacteria</taxon>
        <taxon>Bacillati</taxon>
        <taxon>Bacillota</taxon>
        <taxon>Clostridia</taxon>
        <taxon>Lachnospirales</taxon>
        <taxon>Lachnospiraceae</taxon>
        <taxon>Johnsonella</taxon>
    </lineage>
</organism>
<dbReference type="Pfam" id="PF13193">
    <property type="entry name" value="AMP-binding_C"/>
    <property type="match status" value="1"/>
</dbReference>
<proteinExistence type="inferred from homology"/>
<name>G5GF59_9FIRM</name>
<dbReference type="GO" id="GO:0006631">
    <property type="term" value="P:fatty acid metabolic process"/>
    <property type="evidence" value="ECO:0007669"/>
    <property type="project" value="TreeGrafter"/>
</dbReference>
<dbReference type="GO" id="GO:0031956">
    <property type="term" value="F:medium-chain fatty acid-CoA ligase activity"/>
    <property type="evidence" value="ECO:0007669"/>
    <property type="project" value="TreeGrafter"/>
</dbReference>
<dbReference type="STRING" id="679200.HMPREF9333_00197"/>